<sequence length="42" mass="4800">MVWIKGDRKNALKAGCVGYIPKPVDIREFPGEIKNFLQKNKP</sequence>
<reference evidence="2" key="1">
    <citation type="journal article" date="2015" name="Genome Announc.">
        <title>Draft Genome Sequence of an Anaerobic Ammonium-Oxidizing Bacterium, "Candidatus Brocadia sinica".</title>
        <authorList>
            <person name="Oshiki M."/>
            <person name="Shinyako-Hata K."/>
            <person name="Satoh H."/>
            <person name="Okabe S."/>
        </authorList>
    </citation>
    <scope>NUCLEOTIDE SEQUENCE [LARGE SCALE GENOMIC DNA]</scope>
    <source>
        <strain evidence="2">JPN1</strain>
    </source>
</reference>
<evidence type="ECO:0000313" key="1">
    <source>
        <dbReference type="EMBL" id="GAN31728.1"/>
    </source>
</evidence>
<dbReference type="Gene3D" id="3.40.50.2300">
    <property type="match status" value="1"/>
</dbReference>
<comment type="caution">
    <text evidence="1">The sequence shown here is derived from an EMBL/GenBank/DDBJ whole genome shotgun (WGS) entry which is preliminary data.</text>
</comment>
<protein>
    <submittedName>
        <fullName evidence="1">Protein containing FOG domain with CheY-like receiver</fullName>
    </submittedName>
</protein>
<gene>
    <name evidence="1" type="ORF">BROSI_A0232</name>
</gene>
<evidence type="ECO:0000313" key="2">
    <source>
        <dbReference type="Proteomes" id="UP000032309"/>
    </source>
</evidence>
<dbReference type="InterPro" id="IPR011006">
    <property type="entry name" value="CheY-like_superfamily"/>
</dbReference>
<accession>A0ABQ0JSN8</accession>
<organism evidence="1 2">
    <name type="scientific">Candidatus Brocadia sinica JPN1</name>
    <dbReference type="NCBI Taxonomy" id="1197129"/>
    <lineage>
        <taxon>Bacteria</taxon>
        <taxon>Pseudomonadati</taxon>
        <taxon>Planctomycetota</taxon>
        <taxon>Candidatus Brocadiia</taxon>
        <taxon>Candidatus Brocadiales</taxon>
        <taxon>Candidatus Brocadiaceae</taxon>
        <taxon>Candidatus Brocadia</taxon>
    </lineage>
</organism>
<proteinExistence type="predicted"/>
<dbReference type="Proteomes" id="UP000032309">
    <property type="component" value="Unassembled WGS sequence"/>
</dbReference>
<name>A0ABQ0JSN8_9BACT</name>
<dbReference type="SUPFAM" id="SSF52172">
    <property type="entry name" value="CheY-like"/>
    <property type="match status" value="1"/>
</dbReference>
<keyword evidence="2" id="KW-1185">Reference proteome</keyword>
<dbReference type="EMBL" id="BAFN01000001">
    <property type="protein sequence ID" value="GAN31728.1"/>
    <property type="molecule type" value="Genomic_DNA"/>
</dbReference>